<evidence type="ECO:0000256" key="1">
    <source>
        <dbReference type="ARBA" id="ARBA00008894"/>
    </source>
</evidence>
<dbReference type="Gene3D" id="3.80.10.10">
    <property type="entry name" value="Ribonuclease Inhibitor"/>
    <property type="match status" value="1"/>
</dbReference>
<dbReference type="InterPro" id="IPR044974">
    <property type="entry name" value="Disease_R_plants"/>
</dbReference>
<dbReference type="Pfam" id="PF25019">
    <property type="entry name" value="LRR_R13L1-DRL21"/>
    <property type="match status" value="1"/>
</dbReference>
<evidence type="ECO:0000256" key="5">
    <source>
        <dbReference type="ARBA" id="ARBA00022821"/>
    </source>
</evidence>
<evidence type="ECO:0000256" key="2">
    <source>
        <dbReference type="ARBA" id="ARBA00022614"/>
    </source>
</evidence>
<evidence type="ECO:0000259" key="8">
    <source>
        <dbReference type="Pfam" id="PF25019"/>
    </source>
</evidence>
<dbReference type="SUPFAM" id="SSF52540">
    <property type="entry name" value="P-loop containing nucleoside triphosphate hydrolases"/>
    <property type="match status" value="1"/>
</dbReference>
<dbReference type="FunFam" id="1.10.10.10:FF:000322">
    <property type="entry name" value="Probable disease resistance protein At1g63360"/>
    <property type="match status" value="1"/>
</dbReference>
<dbReference type="Gene3D" id="1.10.8.430">
    <property type="entry name" value="Helical domain of apoptotic protease-activating factors"/>
    <property type="match status" value="1"/>
</dbReference>
<evidence type="ECO:0000256" key="6">
    <source>
        <dbReference type="ARBA" id="ARBA00022840"/>
    </source>
</evidence>
<gene>
    <name evidence="9" type="ORF">LSALG_LOCUS11240</name>
</gene>
<dbReference type="GO" id="GO:0098542">
    <property type="term" value="P:defense response to other organism"/>
    <property type="evidence" value="ECO:0007669"/>
    <property type="project" value="TreeGrafter"/>
</dbReference>
<dbReference type="InterPro" id="IPR036388">
    <property type="entry name" value="WH-like_DNA-bd_sf"/>
</dbReference>
<accession>A0AA35VCB8</accession>
<dbReference type="EMBL" id="OX465078">
    <property type="protein sequence ID" value="CAI9270951.1"/>
    <property type="molecule type" value="Genomic_DNA"/>
</dbReference>
<feature type="domain" description="R13L1/DRL21-like LRR repeat region" evidence="8">
    <location>
        <begin position="334"/>
        <end position="456"/>
    </location>
</feature>
<keyword evidence="6" id="KW-0067">ATP-binding</keyword>
<evidence type="ECO:0000313" key="10">
    <source>
        <dbReference type="Proteomes" id="UP001177003"/>
    </source>
</evidence>
<keyword evidence="5" id="KW-0611">Plant defense</keyword>
<dbReference type="Gene3D" id="1.10.10.10">
    <property type="entry name" value="Winged helix-like DNA-binding domain superfamily/Winged helix DNA-binding domain"/>
    <property type="match status" value="1"/>
</dbReference>
<keyword evidence="4" id="KW-0547">Nucleotide-binding</keyword>
<dbReference type="InterPro" id="IPR032675">
    <property type="entry name" value="LRR_dom_sf"/>
</dbReference>
<dbReference type="Pfam" id="PF23559">
    <property type="entry name" value="WHD_DRP"/>
    <property type="match status" value="1"/>
</dbReference>
<dbReference type="GO" id="GO:0043531">
    <property type="term" value="F:ADP binding"/>
    <property type="evidence" value="ECO:0007669"/>
    <property type="project" value="InterPro"/>
</dbReference>
<keyword evidence="2" id="KW-0433">Leucine-rich repeat</keyword>
<evidence type="ECO:0008006" key="11">
    <source>
        <dbReference type="Google" id="ProtNLM"/>
    </source>
</evidence>
<evidence type="ECO:0000259" key="7">
    <source>
        <dbReference type="Pfam" id="PF23559"/>
    </source>
</evidence>
<name>A0AA35VCB8_LACSI</name>
<feature type="domain" description="Disease resistance protein winged helix" evidence="7">
    <location>
        <begin position="137"/>
        <end position="209"/>
    </location>
</feature>
<dbReference type="SUPFAM" id="SSF52058">
    <property type="entry name" value="L domain-like"/>
    <property type="match status" value="1"/>
</dbReference>
<evidence type="ECO:0000313" key="9">
    <source>
        <dbReference type="EMBL" id="CAI9270951.1"/>
    </source>
</evidence>
<keyword evidence="3" id="KW-0677">Repeat</keyword>
<proteinExistence type="inferred from homology"/>
<reference evidence="9" key="1">
    <citation type="submission" date="2023-04" db="EMBL/GenBank/DDBJ databases">
        <authorList>
            <person name="Vijverberg K."/>
            <person name="Xiong W."/>
            <person name="Schranz E."/>
        </authorList>
    </citation>
    <scope>NUCLEOTIDE SEQUENCE</scope>
</reference>
<keyword evidence="10" id="KW-1185">Reference proteome</keyword>
<evidence type="ECO:0000256" key="3">
    <source>
        <dbReference type="ARBA" id="ARBA00022737"/>
    </source>
</evidence>
<dbReference type="InterPro" id="IPR056789">
    <property type="entry name" value="LRR_R13L1-DRL21"/>
</dbReference>
<dbReference type="PANTHER" id="PTHR23155">
    <property type="entry name" value="DISEASE RESISTANCE PROTEIN RP"/>
    <property type="match status" value="1"/>
</dbReference>
<organism evidence="9 10">
    <name type="scientific">Lactuca saligna</name>
    <name type="common">Willowleaf lettuce</name>
    <dbReference type="NCBI Taxonomy" id="75948"/>
    <lineage>
        <taxon>Eukaryota</taxon>
        <taxon>Viridiplantae</taxon>
        <taxon>Streptophyta</taxon>
        <taxon>Embryophyta</taxon>
        <taxon>Tracheophyta</taxon>
        <taxon>Spermatophyta</taxon>
        <taxon>Magnoliopsida</taxon>
        <taxon>eudicotyledons</taxon>
        <taxon>Gunneridae</taxon>
        <taxon>Pentapetalae</taxon>
        <taxon>asterids</taxon>
        <taxon>campanulids</taxon>
        <taxon>Asterales</taxon>
        <taxon>Asteraceae</taxon>
        <taxon>Cichorioideae</taxon>
        <taxon>Cichorieae</taxon>
        <taxon>Lactucinae</taxon>
        <taxon>Lactuca</taxon>
    </lineage>
</organism>
<dbReference type="InterPro" id="IPR042197">
    <property type="entry name" value="Apaf_helical"/>
</dbReference>
<dbReference type="GO" id="GO:0005524">
    <property type="term" value="F:ATP binding"/>
    <property type="evidence" value="ECO:0007669"/>
    <property type="project" value="UniProtKB-KW"/>
</dbReference>
<sequence>MLGVNSQNGSCILVTTWKLEIGTRDMIMDSYCLEGLSNDECWSIFREKAFVGGESPSPELEEIGREIVNKCGGLPLLLNVIGGMLANYSGREKWLSIKNSEVWDLEEERYIIQKSLELSFDNLPNSIIKQCFVYCSIFEKDTVMEREELVRLWMALGLVQADEASNKEMEVVGNDIFQILVNNSLFQDVKRDEYGYITHCSMHDLVHDLLLSLSKHESLRLMGVKNDDIARIPQIKHLIFYLLYHELEGKICKFIERDTMARTLRTLFIEGEVEKNFSFERFKCMRILKLKGCHIDKLHDSIGELVHLRYLDLSNTEIYVLPESIVLSSMGHGIKVLHHLNNLNGKLRICDLENVRSKEDAIKAGLSSKKNIYDIEFNWSEYNESANRNDKDVLEGLQPPGDVKTLSINKFSGDNFPDWTPLDNLVKISLSGCRSCLSLLMLEHLPHLQNLFLSNMDSLTCLRNSDVTGLMKPLFPSLRSFRLIHMKRLEKWIDEAPNSSKMISAIL</sequence>
<dbReference type="Proteomes" id="UP001177003">
    <property type="component" value="Chromosome 2"/>
</dbReference>
<dbReference type="AlphaFoldDB" id="A0AA35VCB8"/>
<dbReference type="InterPro" id="IPR058922">
    <property type="entry name" value="WHD_DRP"/>
</dbReference>
<evidence type="ECO:0000256" key="4">
    <source>
        <dbReference type="ARBA" id="ARBA00022741"/>
    </source>
</evidence>
<dbReference type="InterPro" id="IPR027417">
    <property type="entry name" value="P-loop_NTPase"/>
</dbReference>
<comment type="similarity">
    <text evidence="1">Belongs to the disease resistance NB-LRR family.</text>
</comment>
<dbReference type="PANTHER" id="PTHR23155:SF1139">
    <property type="entry name" value="CC-NBS-LRR RESISTANCE PROTEIN"/>
    <property type="match status" value="1"/>
</dbReference>
<protein>
    <recommendedName>
        <fullName evidence="11">NB-ARC domain-containing protein</fullName>
    </recommendedName>
</protein>